<reference evidence="2 3" key="1">
    <citation type="submission" date="2021-06" db="EMBL/GenBank/DDBJ databases">
        <authorList>
            <person name="Kallberg Y."/>
            <person name="Tangrot J."/>
            <person name="Rosling A."/>
        </authorList>
    </citation>
    <scope>NUCLEOTIDE SEQUENCE [LARGE SCALE GENOMIC DNA]</scope>
    <source>
        <strain evidence="2 3">120-4 pot B 10/14</strain>
    </source>
</reference>
<comment type="caution">
    <text evidence="2">The sequence shown here is derived from an EMBL/GenBank/DDBJ whole genome shotgun (WGS) entry which is preliminary data.</text>
</comment>
<name>A0ABN7VCV3_GIGMA</name>
<evidence type="ECO:0000313" key="3">
    <source>
        <dbReference type="Proteomes" id="UP000789901"/>
    </source>
</evidence>
<accession>A0ABN7VCV3</accession>
<keyword evidence="3" id="KW-1185">Reference proteome</keyword>
<sequence length="116" mass="14139">FDFSDNVLYDCNQIENENIINCKDTYEIILINMINYKWDGMMNRIDNQTELDNNNNNENDQYEELKEELMFHNWNHAANKVDKYRKRQGFKMCYYCVEKLKSRDIQRCTIVCDHFG</sequence>
<evidence type="ECO:0000256" key="1">
    <source>
        <dbReference type="SAM" id="Coils"/>
    </source>
</evidence>
<keyword evidence="1" id="KW-0175">Coiled coil</keyword>
<dbReference type="Proteomes" id="UP000789901">
    <property type="component" value="Unassembled WGS sequence"/>
</dbReference>
<protein>
    <submittedName>
        <fullName evidence="2">41473_t:CDS:1</fullName>
    </submittedName>
</protein>
<organism evidence="2 3">
    <name type="scientific">Gigaspora margarita</name>
    <dbReference type="NCBI Taxonomy" id="4874"/>
    <lineage>
        <taxon>Eukaryota</taxon>
        <taxon>Fungi</taxon>
        <taxon>Fungi incertae sedis</taxon>
        <taxon>Mucoromycota</taxon>
        <taxon>Glomeromycotina</taxon>
        <taxon>Glomeromycetes</taxon>
        <taxon>Diversisporales</taxon>
        <taxon>Gigasporaceae</taxon>
        <taxon>Gigaspora</taxon>
    </lineage>
</organism>
<dbReference type="EMBL" id="CAJVQB010012663">
    <property type="protein sequence ID" value="CAG8757092.1"/>
    <property type="molecule type" value="Genomic_DNA"/>
</dbReference>
<evidence type="ECO:0000313" key="2">
    <source>
        <dbReference type="EMBL" id="CAG8757092.1"/>
    </source>
</evidence>
<feature type="coiled-coil region" evidence="1">
    <location>
        <begin position="48"/>
        <end position="75"/>
    </location>
</feature>
<proteinExistence type="predicted"/>
<gene>
    <name evidence="2" type="ORF">GMARGA_LOCUS17035</name>
</gene>
<feature type="non-terminal residue" evidence="2">
    <location>
        <position position="1"/>
    </location>
</feature>